<dbReference type="STRING" id="1423731.FC81_GL001376"/>
<dbReference type="Pfam" id="PF00583">
    <property type="entry name" value="Acetyltransf_1"/>
    <property type="match status" value="1"/>
</dbReference>
<dbReference type="InterPro" id="IPR016181">
    <property type="entry name" value="Acyl_CoA_acyltransferase"/>
</dbReference>
<dbReference type="PATRIC" id="fig|1423731.3.peg.1415"/>
<dbReference type="EMBL" id="AZEF01000027">
    <property type="protein sequence ID" value="KRL01235.1"/>
    <property type="molecule type" value="Genomic_DNA"/>
</dbReference>
<dbReference type="InterPro" id="IPR000182">
    <property type="entry name" value="GNAT_dom"/>
</dbReference>
<reference evidence="2 3" key="1">
    <citation type="journal article" date="2015" name="Genome Announc.">
        <title>Expanding the biotechnology potential of lactobacilli through comparative genomics of 213 strains and associated genera.</title>
        <authorList>
            <person name="Sun Z."/>
            <person name="Harris H.M."/>
            <person name="McCann A."/>
            <person name="Guo C."/>
            <person name="Argimon S."/>
            <person name="Zhang W."/>
            <person name="Yang X."/>
            <person name="Jeffery I.B."/>
            <person name="Cooney J.C."/>
            <person name="Kagawa T.F."/>
            <person name="Liu W."/>
            <person name="Song Y."/>
            <person name="Salvetti E."/>
            <person name="Wrobel A."/>
            <person name="Rasinkangas P."/>
            <person name="Parkhill J."/>
            <person name="Rea M.C."/>
            <person name="O'Sullivan O."/>
            <person name="Ritari J."/>
            <person name="Douillard F.P."/>
            <person name="Paul Ross R."/>
            <person name="Yang R."/>
            <person name="Briner A.E."/>
            <person name="Felis G.E."/>
            <person name="de Vos W.M."/>
            <person name="Barrangou R."/>
            <person name="Klaenhammer T.R."/>
            <person name="Caufield P.W."/>
            <person name="Cui Y."/>
            <person name="Zhang H."/>
            <person name="O'Toole P.W."/>
        </authorList>
    </citation>
    <scope>NUCLEOTIDE SEQUENCE [LARGE SCALE GENOMIC DNA]</scope>
    <source>
        <strain evidence="2 3">DSM 19910</strain>
    </source>
</reference>
<evidence type="ECO:0000259" key="1">
    <source>
        <dbReference type="Pfam" id="PF00583"/>
    </source>
</evidence>
<comment type="caution">
    <text evidence="2">The sequence shown here is derived from an EMBL/GenBank/DDBJ whole genome shotgun (WGS) entry which is preliminary data.</text>
</comment>
<dbReference type="OrthoDB" id="2189687at2"/>
<proteinExistence type="predicted"/>
<name>A0A0R1MB30_9LACO</name>
<evidence type="ECO:0000313" key="2">
    <source>
        <dbReference type="EMBL" id="KRL01235.1"/>
    </source>
</evidence>
<feature type="domain" description="N-acetyltransferase" evidence="1">
    <location>
        <begin position="30"/>
        <end position="98"/>
    </location>
</feature>
<sequence>MLYKYKNDYEKITMGLLSFIPDLKEISHLKAELKWYASEKERSLFLWKNGDGDFIGVIGVEASDDILMIRHIAVTPTERNEGVSFQMLDALTELYQNCKLMGSFDTSKLITKWERKNDSK</sequence>
<dbReference type="Gene3D" id="3.40.630.30">
    <property type="match status" value="1"/>
</dbReference>
<gene>
    <name evidence="2" type="ORF">FC81_GL001376</name>
</gene>
<protein>
    <submittedName>
        <fullName evidence="2">RibT protein</fullName>
    </submittedName>
</protein>
<dbReference type="Proteomes" id="UP000051621">
    <property type="component" value="Unassembled WGS sequence"/>
</dbReference>
<dbReference type="RefSeq" id="WP_057744483.1">
    <property type="nucleotide sequence ID" value="NZ_AZEF01000027.1"/>
</dbReference>
<organism evidence="2 3">
    <name type="scientific">Liquorilactobacillus capillatus DSM 19910</name>
    <dbReference type="NCBI Taxonomy" id="1423731"/>
    <lineage>
        <taxon>Bacteria</taxon>
        <taxon>Bacillati</taxon>
        <taxon>Bacillota</taxon>
        <taxon>Bacilli</taxon>
        <taxon>Lactobacillales</taxon>
        <taxon>Lactobacillaceae</taxon>
        <taxon>Liquorilactobacillus</taxon>
    </lineage>
</organism>
<evidence type="ECO:0000313" key="3">
    <source>
        <dbReference type="Proteomes" id="UP000051621"/>
    </source>
</evidence>
<accession>A0A0R1MB30</accession>
<dbReference type="AlphaFoldDB" id="A0A0R1MB30"/>
<dbReference type="GO" id="GO:0016747">
    <property type="term" value="F:acyltransferase activity, transferring groups other than amino-acyl groups"/>
    <property type="evidence" value="ECO:0007669"/>
    <property type="project" value="InterPro"/>
</dbReference>
<dbReference type="SUPFAM" id="SSF55729">
    <property type="entry name" value="Acyl-CoA N-acyltransferases (Nat)"/>
    <property type="match status" value="1"/>
</dbReference>
<keyword evidence="3" id="KW-1185">Reference proteome</keyword>